<dbReference type="GO" id="GO:0005829">
    <property type="term" value="C:cytosol"/>
    <property type="evidence" value="ECO:0007669"/>
    <property type="project" value="TreeGrafter"/>
</dbReference>
<reference evidence="13 14" key="1">
    <citation type="submission" date="2016-10" db="EMBL/GenBank/DDBJ databases">
        <authorList>
            <person name="de Groot N.N."/>
        </authorList>
    </citation>
    <scope>NUCLEOTIDE SEQUENCE [LARGE SCALE GENOMIC DNA]</scope>
    <source>
        <strain evidence="13 14">DSM 44993</strain>
    </source>
</reference>
<dbReference type="GO" id="GO:0008662">
    <property type="term" value="F:1-phosphofructokinase activity"/>
    <property type="evidence" value="ECO:0007669"/>
    <property type="project" value="UniProtKB-UniRule"/>
</dbReference>
<feature type="domain" description="Carbohydrate kinase PfkB" evidence="12">
    <location>
        <begin position="14"/>
        <end position="287"/>
    </location>
</feature>
<keyword evidence="7 11" id="KW-0067">ATP-binding</keyword>
<dbReference type="InterPro" id="IPR017583">
    <property type="entry name" value="Tagatose/fructose_Pkinase"/>
</dbReference>
<evidence type="ECO:0000256" key="1">
    <source>
        <dbReference type="ARBA" id="ARBA00010688"/>
    </source>
</evidence>
<evidence type="ECO:0000256" key="10">
    <source>
        <dbReference type="PIRNR" id="PIRNR000535"/>
    </source>
</evidence>
<evidence type="ECO:0000313" key="14">
    <source>
        <dbReference type="Proteomes" id="UP000198582"/>
    </source>
</evidence>
<keyword evidence="5 11" id="KW-0547">Nucleotide-binding</keyword>
<dbReference type="InterPro" id="IPR011611">
    <property type="entry name" value="PfkB_dom"/>
</dbReference>
<dbReference type="PROSITE" id="PS00584">
    <property type="entry name" value="PFKB_KINASES_2"/>
    <property type="match status" value="1"/>
</dbReference>
<dbReference type="InterPro" id="IPR022463">
    <property type="entry name" value="1-PFruKinase"/>
</dbReference>
<dbReference type="CDD" id="cd01164">
    <property type="entry name" value="FruK_PfkB_like"/>
    <property type="match status" value="1"/>
</dbReference>
<evidence type="ECO:0000256" key="6">
    <source>
        <dbReference type="ARBA" id="ARBA00022777"/>
    </source>
</evidence>
<dbReference type="AlphaFoldDB" id="A0A1H8SEE1"/>
<dbReference type="FunFam" id="3.40.1190.20:FF:000001">
    <property type="entry name" value="Phosphofructokinase"/>
    <property type="match status" value="1"/>
</dbReference>
<dbReference type="OrthoDB" id="9801219at2"/>
<dbReference type="GO" id="GO:0005524">
    <property type="term" value="F:ATP binding"/>
    <property type="evidence" value="ECO:0007669"/>
    <property type="project" value="UniProtKB-UniRule"/>
</dbReference>
<name>A0A1H8SEE1_9PSEU</name>
<keyword evidence="4 10" id="KW-0808">Transferase</keyword>
<dbReference type="InterPro" id="IPR002173">
    <property type="entry name" value="Carboh/pur_kinase_PfkB_CS"/>
</dbReference>
<evidence type="ECO:0000256" key="9">
    <source>
        <dbReference type="ARBA" id="ARBA00047745"/>
    </source>
</evidence>
<evidence type="ECO:0000256" key="3">
    <source>
        <dbReference type="ARBA" id="ARBA00013596"/>
    </source>
</evidence>
<dbReference type="PIRSF" id="PIRSF000535">
    <property type="entry name" value="1PFK/6PFK/LacC"/>
    <property type="match status" value="1"/>
</dbReference>
<evidence type="ECO:0000256" key="8">
    <source>
        <dbReference type="ARBA" id="ARBA00032802"/>
    </source>
</evidence>
<accession>A0A1H8SEE1</accession>
<comment type="similarity">
    <text evidence="1 11">Belongs to the carbohydrate kinase PfkB family.</text>
</comment>
<evidence type="ECO:0000256" key="7">
    <source>
        <dbReference type="ARBA" id="ARBA00022840"/>
    </source>
</evidence>
<dbReference type="EMBL" id="FOEF01000002">
    <property type="protein sequence ID" value="SEO77042.1"/>
    <property type="molecule type" value="Genomic_DNA"/>
</dbReference>
<protein>
    <recommendedName>
        <fullName evidence="3 11">1-phosphofructokinase</fullName>
        <shortName evidence="11">Fru1PK</shortName>
        <ecNumber evidence="2 11">2.7.1.56</ecNumber>
    </recommendedName>
    <alternativeName>
        <fullName evidence="8 11">Fructose 1-phosphate kinase</fullName>
    </alternativeName>
</protein>
<dbReference type="Pfam" id="PF00294">
    <property type="entry name" value="PfkB"/>
    <property type="match status" value="1"/>
</dbReference>
<evidence type="ECO:0000256" key="5">
    <source>
        <dbReference type="ARBA" id="ARBA00022741"/>
    </source>
</evidence>
<dbReference type="Proteomes" id="UP000198582">
    <property type="component" value="Unassembled WGS sequence"/>
</dbReference>
<comment type="catalytic activity">
    <reaction evidence="9 11">
        <text>beta-D-fructose 1-phosphate + ATP = beta-D-fructose 1,6-bisphosphate + ADP + H(+)</text>
        <dbReference type="Rhea" id="RHEA:14213"/>
        <dbReference type="ChEBI" id="CHEBI:15378"/>
        <dbReference type="ChEBI" id="CHEBI:30616"/>
        <dbReference type="ChEBI" id="CHEBI:32966"/>
        <dbReference type="ChEBI" id="CHEBI:138881"/>
        <dbReference type="ChEBI" id="CHEBI:456216"/>
        <dbReference type="EC" id="2.7.1.56"/>
    </reaction>
</comment>
<dbReference type="PANTHER" id="PTHR46566">
    <property type="entry name" value="1-PHOSPHOFRUCTOKINASE-RELATED"/>
    <property type="match status" value="1"/>
</dbReference>
<dbReference type="Gene3D" id="3.40.1190.20">
    <property type="match status" value="1"/>
</dbReference>
<sequence length="312" mass="31733">MIVTVTANPSLDRTLEVAGLRRGQVHRISAVHVQPGGKGVNVARALVSNGVAARAIVPTGGVEGRQLIALLTDYDIEVCQVPSAGPVRINVSVVEPDATVTKLNEPGATLSETEVSGLLDAILGNIADASWVVLAGSLPPGIDPAFYAEVIRRLDGRGIRVAVDTSGPALRAAVAAGPALIKPNREELEEVMGRKLPTVADIGDAARELRDSGVGAVLASLGGDGALLVDADGIWHAEAPAVVRSTVGAGDATLAGFLAAGAHGFSALRQGVAWGAAAVSLPGSTMPRPGDIRPESVRVRARIDGGRLLQAG</sequence>
<dbReference type="NCBIfam" id="TIGR03828">
    <property type="entry name" value="pfkB"/>
    <property type="match status" value="1"/>
</dbReference>
<dbReference type="InterPro" id="IPR029056">
    <property type="entry name" value="Ribokinase-like"/>
</dbReference>
<dbReference type="GO" id="GO:0044281">
    <property type="term" value="P:small molecule metabolic process"/>
    <property type="evidence" value="ECO:0007669"/>
    <property type="project" value="UniProtKB-ARBA"/>
</dbReference>
<dbReference type="EC" id="2.7.1.56" evidence="2 11"/>
<dbReference type="SUPFAM" id="SSF53613">
    <property type="entry name" value="Ribokinase-like"/>
    <property type="match status" value="1"/>
</dbReference>
<organism evidence="13 14">
    <name type="scientific">Amycolatopsis saalfeldensis</name>
    <dbReference type="NCBI Taxonomy" id="394193"/>
    <lineage>
        <taxon>Bacteria</taxon>
        <taxon>Bacillati</taxon>
        <taxon>Actinomycetota</taxon>
        <taxon>Actinomycetes</taxon>
        <taxon>Pseudonocardiales</taxon>
        <taxon>Pseudonocardiaceae</taxon>
        <taxon>Amycolatopsis</taxon>
    </lineage>
</organism>
<evidence type="ECO:0000256" key="11">
    <source>
        <dbReference type="RuleBase" id="RU369061"/>
    </source>
</evidence>
<evidence type="ECO:0000256" key="4">
    <source>
        <dbReference type="ARBA" id="ARBA00022679"/>
    </source>
</evidence>
<dbReference type="NCBIfam" id="TIGR03168">
    <property type="entry name" value="1-PFK"/>
    <property type="match status" value="1"/>
</dbReference>
<comment type="function">
    <text evidence="11">Catalyzes the ATP-dependent phosphorylation of fructose-l-phosphate to fructose-l,6-bisphosphate.</text>
</comment>
<dbReference type="PANTHER" id="PTHR46566:SF5">
    <property type="entry name" value="1-PHOSPHOFRUCTOKINASE"/>
    <property type="match status" value="1"/>
</dbReference>
<evidence type="ECO:0000259" key="12">
    <source>
        <dbReference type="Pfam" id="PF00294"/>
    </source>
</evidence>
<keyword evidence="14" id="KW-1185">Reference proteome</keyword>
<keyword evidence="6 11" id="KW-0418">Kinase</keyword>
<gene>
    <name evidence="13" type="ORF">SAMN04489732_10267</name>
</gene>
<evidence type="ECO:0000313" key="13">
    <source>
        <dbReference type="EMBL" id="SEO77042.1"/>
    </source>
</evidence>
<dbReference type="GO" id="GO:0016052">
    <property type="term" value="P:carbohydrate catabolic process"/>
    <property type="evidence" value="ECO:0007669"/>
    <property type="project" value="UniProtKB-ARBA"/>
</dbReference>
<evidence type="ECO:0000256" key="2">
    <source>
        <dbReference type="ARBA" id="ARBA00012131"/>
    </source>
</evidence>
<proteinExistence type="inferred from homology"/>
<dbReference type="STRING" id="394193.SAMN04489732_10267"/>